<dbReference type="InterPro" id="IPR009057">
    <property type="entry name" value="Homeodomain-like_sf"/>
</dbReference>
<feature type="coiled-coil region" evidence="3">
    <location>
        <begin position="42"/>
        <end position="69"/>
    </location>
</feature>
<proteinExistence type="predicted"/>
<accession>A0A1W0WB84</accession>
<evidence type="ECO:0000259" key="5">
    <source>
        <dbReference type="PROSITE" id="PS51253"/>
    </source>
</evidence>
<name>A0A1W0WB84_HYPEX</name>
<comment type="subcellular location">
    <subcellularLocation>
        <location evidence="1">Nucleus</location>
    </subcellularLocation>
</comment>
<sequence length="449" mass="50350">MMTTRAVRTADKSRFLVLGTSWKGLSTGLCLEFCVDEETSTGAAMTTRLQQQQQRMQQQQQQQQLQQRQQQEAAMNLSVLEGKNRKSYTLAFKRQVINFYHAHAGNISLAAKMFNVDRKMVRSWVEQEDFLRQSDPEAFQQESHSMPVATASAKVINGQLRDSTTPITGNGGPERKRLDRSFASGSSARYPELEKALTEWWLQQINRGQDIKAKALKSQALRLFNELYPHSSDQDFKASTGWLQRFVTRMETSGSARNTTAQVPPSSVIDQAVNRRYVGPDIPSSSSSASLDHRATLKRQQQQQHPTLRNLPSPKQRPSSGSTTTTNSNNNNDRPSPYLVPIKPKPPLAPATVIQYEMPVVIPKAMPSGPSVLPSGSWTRDSSEVPVIQLDGDSDSGENGGGDVPVPMPVQYVTMPLHERDRMERQNKEANRFFDDCRDFLAFLQRVVV</sequence>
<gene>
    <name evidence="6" type="ORF">BV898_13261</name>
</gene>
<dbReference type="OrthoDB" id="5919228at2759"/>
<feature type="region of interest" description="Disordered" evidence="4">
    <location>
        <begin position="278"/>
        <end position="343"/>
    </location>
</feature>
<dbReference type="GO" id="GO:0043565">
    <property type="term" value="F:sequence-specific DNA binding"/>
    <property type="evidence" value="ECO:0007669"/>
    <property type="project" value="InterPro"/>
</dbReference>
<dbReference type="InterPro" id="IPR006600">
    <property type="entry name" value="HTH_CenpB_DNA-bd_dom"/>
</dbReference>
<keyword evidence="7" id="KW-1185">Reference proteome</keyword>
<feature type="compositionally biased region" description="Low complexity" evidence="4">
    <location>
        <begin position="319"/>
        <end position="332"/>
    </location>
</feature>
<evidence type="ECO:0000256" key="1">
    <source>
        <dbReference type="ARBA" id="ARBA00004123"/>
    </source>
</evidence>
<feature type="region of interest" description="Disordered" evidence="4">
    <location>
        <begin position="161"/>
        <end position="183"/>
    </location>
</feature>
<evidence type="ECO:0000313" key="6">
    <source>
        <dbReference type="EMBL" id="OQV12461.1"/>
    </source>
</evidence>
<evidence type="ECO:0000256" key="3">
    <source>
        <dbReference type="SAM" id="Coils"/>
    </source>
</evidence>
<dbReference type="InterPro" id="IPR018586">
    <property type="entry name" value="Brinker_DNA-bd"/>
</dbReference>
<feature type="domain" description="HTH CENPB-type" evidence="5">
    <location>
        <begin position="181"/>
        <end position="256"/>
    </location>
</feature>
<protein>
    <recommendedName>
        <fullName evidence="5">HTH CENPB-type domain-containing protein</fullName>
    </recommendedName>
</protein>
<dbReference type="Pfam" id="PF03221">
    <property type="entry name" value="HTH_Tnp_Tc5"/>
    <property type="match status" value="1"/>
</dbReference>
<dbReference type="SMART" id="SM00674">
    <property type="entry name" value="CENPB"/>
    <property type="match status" value="1"/>
</dbReference>
<feature type="compositionally biased region" description="Polar residues" evidence="4">
    <location>
        <begin position="298"/>
        <end position="307"/>
    </location>
</feature>
<dbReference type="EMBL" id="MTYJ01000144">
    <property type="protein sequence ID" value="OQV12461.1"/>
    <property type="molecule type" value="Genomic_DNA"/>
</dbReference>
<comment type="caution">
    <text evidence="6">The sequence shown here is derived from an EMBL/GenBank/DDBJ whole genome shotgun (WGS) entry which is preliminary data.</text>
</comment>
<evidence type="ECO:0000256" key="4">
    <source>
        <dbReference type="SAM" id="MobiDB-lite"/>
    </source>
</evidence>
<dbReference type="SUPFAM" id="SSF46689">
    <property type="entry name" value="Homeodomain-like"/>
    <property type="match status" value="1"/>
</dbReference>
<dbReference type="Proteomes" id="UP000192578">
    <property type="component" value="Unassembled WGS sequence"/>
</dbReference>
<keyword evidence="3" id="KW-0175">Coiled coil</keyword>
<dbReference type="SUPFAM" id="SSF48295">
    <property type="entry name" value="TrpR-like"/>
    <property type="match status" value="1"/>
</dbReference>
<reference evidence="7" key="1">
    <citation type="submission" date="2017-01" db="EMBL/GenBank/DDBJ databases">
        <title>Comparative genomics of anhydrobiosis in the tardigrade Hypsibius dujardini.</title>
        <authorList>
            <person name="Yoshida Y."/>
            <person name="Koutsovoulos G."/>
            <person name="Laetsch D."/>
            <person name="Stevens L."/>
            <person name="Kumar S."/>
            <person name="Horikawa D."/>
            <person name="Ishino K."/>
            <person name="Komine S."/>
            <person name="Tomita M."/>
            <person name="Blaxter M."/>
            <person name="Arakawa K."/>
        </authorList>
    </citation>
    <scope>NUCLEOTIDE SEQUENCE [LARGE SCALE GENOMIC DNA]</scope>
    <source>
        <strain evidence="7">Z151</strain>
    </source>
</reference>
<feature type="compositionally biased region" description="Polar residues" evidence="4">
    <location>
        <begin position="253"/>
        <end position="269"/>
    </location>
</feature>
<dbReference type="AlphaFoldDB" id="A0A1W0WB84"/>
<dbReference type="PROSITE" id="PS51253">
    <property type="entry name" value="HTH_CENPB"/>
    <property type="match status" value="1"/>
</dbReference>
<dbReference type="Gene3D" id="1.10.10.60">
    <property type="entry name" value="Homeodomain-like"/>
    <property type="match status" value="2"/>
</dbReference>
<dbReference type="InterPro" id="IPR010921">
    <property type="entry name" value="Trp_repressor/repl_initiator"/>
</dbReference>
<feature type="region of interest" description="Disordered" evidence="4">
    <location>
        <begin position="253"/>
        <end position="272"/>
    </location>
</feature>
<organism evidence="6 7">
    <name type="scientific">Hypsibius exemplaris</name>
    <name type="common">Freshwater tardigrade</name>
    <dbReference type="NCBI Taxonomy" id="2072580"/>
    <lineage>
        <taxon>Eukaryota</taxon>
        <taxon>Metazoa</taxon>
        <taxon>Ecdysozoa</taxon>
        <taxon>Tardigrada</taxon>
        <taxon>Eutardigrada</taxon>
        <taxon>Parachela</taxon>
        <taxon>Hypsibioidea</taxon>
        <taxon>Hypsibiidae</taxon>
        <taxon>Hypsibius</taxon>
    </lineage>
</organism>
<evidence type="ECO:0000313" key="7">
    <source>
        <dbReference type="Proteomes" id="UP000192578"/>
    </source>
</evidence>
<dbReference type="Pfam" id="PF09607">
    <property type="entry name" value="BrkDBD"/>
    <property type="match status" value="1"/>
</dbReference>
<keyword evidence="2" id="KW-0238">DNA-binding</keyword>
<dbReference type="GO" id="GO:0005634">
    <property type="term" value="C:nucleus"/>
    <property type="evidence" value="ECO:0007669"/>
    <property type="project" value="UniProtKB-SubCell"/>
</dbReference>
<evidence type="ECO:0000256" key="2">
    <source>
        <dbReference type="ARBA" id="ARBA00023125"/>
    </source>
</evidence>